<evidence type="ECO:0000259" key="6">
    <source>
        <dbReference type="Pfam" id="PF00551"/>
    </source>
</evidence>
<reference evidence="8 9" key="1">
    <citation type="submission" date="2016-10" db="EMBL/GenBank/DDBJ databases">
        <authorList>
            <person name="de Groot N.N."/>
        </authorList>
    </citation>
    <scope>NUCLEOTIDE SEQUENCE [LARGE SCALE GENOMIC DNA]</scope>
    <source>
        <strain evidence="8 9">NP_1H</strain>
    </source>
</reference>
<dbReference type="InterPro" id="IPR005793">
    <property type="entry name" value="Formyl_trans_C"/>
</dbReference>
<dbReference type="InterPro" id="IPR044135">
    <property type="entry name" value="Met-tRNA-FMT_C"/>
</dbReference>
<name>A0A1G8EYA8_9MICC</name>
<comment type="similarity">
    <text evidence="1 5">Belongs to the Fmt family.</text>
</comment>
<dbReference type="AlphaFoldDB" id="A0A1G8EYA8"/>
<evidence type="ECO:0000256" key="1">
    <source>
        <dbReference type="ARBA" id="ARBA00010699"/>
    </source>
</evidence>
<evidence type="ECO:0000256" key="2">
    <source>
        <dbReference type="ARBA" id="ARBA00012261"/>
    </source>
</evidence>
<keyword evidence="9" id="KW-1185">Reference proteome</keyword>
<dbReference type="RefSeq" id="WP_090584768.1">
    <property type="nucleotide sequence ID" value="NZ_FNDT01000002.1"/>
</dbReference>
<keyword evidence="3 5" id="KW-0808">Transferase</keyword>
<dbReference type="SUPFAM" id="SSF50486">
    <property type="entry name" value="FMT C-terminal domain-like"/>
    <property type="match status" value="1"/>
</dbReference>
<dbReference type="InterPro" id="IPR002376">
    <property type="entry name" value="Formyl_transf_N"/>
</dbReference>
<accession>A0A1G8EYA8</accession>
<evidence type="ECO:0000256" key="4">
    <source>
        <dbReference type="ARBA" id="ARBA00022917"/>
    </source>
</evidence>
<dbReference type="Gene3D" id="3.40.50.12230">
    <property type="match status" value="1"/>
</dbReference>
<dbReference type="Pfam" id="PF00551">
    <property type="entry name" value="Formyl_trans_N"/>
    <property type="match status" value="1"/>
</dbReference>
<dbReference type="GO" id="GO:0004479">
    <property type="term" value="F:methionyl-tRNA formyltransferase activity"/>
    <property type="evidence" value="ECO:0007669"/>
    <property type="project" value="UniProtKB-UniRule"/>
</dbReference>
<dbReference type="NCBIfam" id="TIGR00460">
    <property type="entry name" value="fmt"/>
    <property type="match status" value="1"/>
</dbReference>
<dbReference type="CDD" id="cd08646">
    <property type="entry name" value="FMT_core_Met-tRNA-FMT_N"/>
    <property type="match status" value="1"/>
</dbReference>
<dbReference type="SMR" id="A0A1G8EYA8"/>
<dbReference type="EMBL" id="FNDT01000002">
    <property type="protein sequence ID" value="SDH74842.1"/>
    <property type="molecule type" value="Genomic_DNA"/>
</dbReference>
<dbReference type="InterPro" id="IPR005794">
    <property type="entry name" value="Fmt"/>
</dbReference>
<dbReference type="Proteomes" id="UP000199258">
    <property type="component" value="Unassembled WGS sequence"/>
</dbReference>
<evidence type="ECO:0000259" key="7">
    <source>
        <dbReference type="Pfam" id="PF02911"/>
    </source>
</evidence>
<dbReference type="Pfam" id="PF02911">
    <property type="entry name" value="Formyl_trans_C"/>
    <property type="match status" value="1"/>
</dbReference>
<feature type="domain" description="Formyl transferase C-terminal" evidence="7">
    <location>
        <begin position="201"/>
        <end position="297"/>
    </location>
</feature>
<keyword evidence="4 5" id="KW-0648">Protein biosynthesis</keyword>
<dbReference type="EC" id="2.1.2.9" evidence="2 5"/>
<dbReference type="STRING" id="335973.SAMN04488693_102291"/>
<evidence type="ECO:0000256" key="3">
    <source>
        <dbReference type="ARBA" id="ARBA00022679"/>
    </source>
</evidence>
<dbReference type="CDD" id="cd08704">
    <property type="entry name" value="Met_tRNA_FMT_C"/>
    <property type="match status" value="1"/>
</dbReference>
<feature type="domain" description="Formyl transferase N-terminal" evidence="6">
    <location>
        <begin position="1"/>
        <end position="177"/>
    </location>
</feature>
<protein>
    <recommendedName>
        <fullName evidence="2 5">Methionyl-tRNA formyltransferase</fullName>
        <ecNumber evidence="2 5">2.1.2.9</ecNumber>
    </recommendedName>
</protein>
<dbReference type="InterPro" id="IPR041711">
    <property type="entry name" value="Met-tRNA-FMT_N"/>
</dbReference>
<comment type="catalytic activity">
    <reaction evidence="5">
        <text>L-methionyl-tRNA(fMet) + (6R)-10-formyltetrahydrofolate = N-formyl-L-methionyl-tRNA(fMet) + (6S)-5,6,7,8-tetrahydrofolate + H(+)</text>
        <dbReference type="Rhea" id="RHEA:24380"/>
        <dbReference type="Rhea" id="RHEA-COMP:9952"/>
        <dbReference type="Rhea" id="RHEA-COMP:9953"/>
        <dbReference type="ChEBI" id="CHEBI:15378"/>
        <dbReference type="ChEBI" id="CHEBI:57453"/>
        <dbReference type="ChEBI" id="CHEBI:78530"/>
        <dbReference type="ChEBI" id="CHEBI:78844"/>
        <dbReference type="ChEBI" id="CHEBI:195366"/>
        <dbReference type="EC" id="2.1.2.9"/>
    </reaction>
</comment>
<proteinExistence type="inferred from homology"/>
<evidence type="ECO:0000256" key="5">
    <source>
        <dbReference type="HAMAP-Rule" id="MF_00182"/>
    </source>
</evidence>
<dbReference type="SUPFAM" id="SSF53328">
    <property type="entry name" value="Formyltransferase"/>
    <property type="match status" value="1"/>
</dbReference>
<dbReference type="InterPro" id="IPR036477">
    <property type="entry name" value="Formyl_transf_N_sf"/>
</dbReference>
<dbReference type="OrthoDB" id="9802815at2"/>
<evidence type="ECO:0000313" key="8">
    <source>
        <dbReference type="EMBL" id="SDH74842.1"/>
    </source>
</evidence>
<dbReference type="InterPro" id="IPR011034">
    <property type="entry name" value="Formyl_transferase-like_C_sf"/>
</dbReference>
<organism evidence="8 9">
    <name type="scientific">Arthrobacter subterraneus</name>
    <dbReference type="NCBI Taxonomy" id="335973"/>
    <lineage>
        <taxon>Bacteria</taxon>
        <taxon>Bacillati</taxon>
        <taxon>Actinomycetota</taxon>
        <taxon>Actinomycetes</taxon>
        <taxon>Micrococcales</taxon>
        <taxon>Micrococcaceae</taxon>
        <taxon>Arthrobacter</taxon>
    </lineage>
</organism>
<evidence type="ECO:0000313" key="9">
    <source>
        <dbReference type="Proteomes" id="UP000199258"/>
    </source>
</evidence>
<dbReference type="HAMAP" id="MF_00182">
    <property type="entry name" value="Formyl_trans"/>
    <property type="match status" value="1"/>
</dbReference>
<dbReference type="PANTHER" id="PTHR11138:SF5">
    <property type="entry name" value="METHIONYL-TRNA FORMYLTRANSFERASE, MITOCHONDRIAL"/>
    <property type="match status" value="1"/>
</dbReference>
<sequence>MRILFAGTPAVALPSMREVRRAGHEVVAVLTREDAPVGRKKILTPSPVAEAAAEAGLEIIKANRIDQAVIKRLSDLDLDAAAIVAYGGLVPPSALQLPRHGWINLHFSLLPAWRGAAPVQHALINGDDITGASTFLLEEGLDTGPVFGTLTEQVRAEDTSGVLLQRLSESGAVLLAQTLSAVDQGRGVPVPQHGEVSLAPKLSSADGRIRWDRPALAIKRRINGVTPEPGAWTLWGGQRFKVWPVLLRPDVRDLPPGAASERDGAVLVGTGSHAVQLTEVQPAGRTKLAASEWFRGARREDLVFE</sequence>
<dbReference type="GO" id="GO:0005829">
    <property type="term" value="C:cytosol"/>
    <property type="evidence" value="ECO:0007669"/>
    <property type="project" value="TreeGrafter"/>
</dbReference>
<dbReference type="PANTHER" id="PTHR11138">
    <property type="entry name" value="METHIONYL-TRNA FORMYLTRANSFERASE"/>
    <property type="match status" value="1"/>
</dbReference>
<gene>
    <name evidence="5" type="primary">fmt</name>
    <name evidence="8" type="ORF">SAMN04488693_102291</name>
</gene>
<comment type="function">
    <text evidence="5">Attaches a formyl group to the free amino group of methionyl-tRNA(fMet). The formyl group appears to play a dual role in the initiator identity of N-formylmethionyl-tRNA by promoting its recognition by IF2 and preventing the misappropriation of this tRNA by the elongation apparatus.</text>
</comment>
<feature type="binding site" evidence="5">
    <location>
        <begin position="108"/>
        <end position="111"/>
    </location>
    <ligand>
        <name>(6S)-5,6,7,8-tetrahydrofolate</name>
        <dbReference type="ChEBI" id="CHEBI:57453"/>
    </ligand>
</feature>